<dbReference type="Proteomes" id="UP000245591">
    <property type="component" value="Unassembled WGS sequence"/>
</dbReference>
<organism evidence="1 2">
    <name type="scientific">Smittium angustum</name>
    <dbReference type="NCBI Taxonomy" id="133377"/>
    <lineage>
        <taxon>Eukaryota</taxon>
        <taxon>Fungi</taxon>
        <taxon>Fungi incertae sedis</taxon>
        <taxon>Zoopagomycota</taxon>
        <taxon>Kickxellomycotina</taxon>
        <taxon>Harpellomycetes</taxon>
        <taxon>Harpellales</taxon>
        <taxon>Legeriomycetaceae</taxon>
        <taxon>Smittium</taxon>
    </lineage>
</organism>
<dbReference type="AlphaFoldDB" id="A0A2U1JEA5"/>
<protein>
    <submittedName>
        <fullName evidence="1">Uncharacterized protein</fullName>
    </submittedName>
</protein>
<keyword evidence="2" id="KW-1185">Reference proteome</keyword>
<proteinExistence type="predicted"/>
<dbReference type="EMBL" id="MBFU01000020">
    <property type="protein sequence ID" value="PWA03349.1"/>
    <property type="molecule type" value="Genomic_DNA"/>
</dbReference>
<sequence length="107" mass="12291">MLDKTTDLKIPESQSEILKLSLSEDSDGKSQNAKISKIRRTAPGKLASNIYNVGLALMKLEVVTEYEKYYQNNIKNNKLGDNFQPLVVKNTDNENLYVLPWFPSWWP</sequence>
<evidence type="ECO:0000313" key="1">
    <source>
        <dbReference type="EMBL" id="PWA03349.1"/>
    </source>
</evidence>
<name>A0A2U1JEA5_SMIAN</name>
<reference evidence="1 2" key="1">
    <citation type="journal article" date="2018" name="MBio">
        <title>Comparative Genomics Reveals the Core Gene Toolbox for the Fungus-Insect Symbiosis.</title>
        <authorList>
            <person name="Wang Y."/>
            <person name="Stata M."/>
            <person name="Wang W."/>
            <person name="Stajich J.E."/>
            <person name="White M.M."/>
            <person name="Moncalvo J.M."/>
        </authorList>
    </citation>
    <scope>NUCLEOTIDE SEQUENCE [LARGE SCALE GENOMIC DNA]</scope>
    <source>
        <strain evidence="1 2">AUS-126-30</strain>
    </source>
</reference>
<evidence type="ECO:0000313" key="2">
    <source>
        <dbReference type="Proteomes" id="UP000245591"/>
    </source>
</evidence>
<gene>
    <name evidence="1" type="ORF">BB558_000464</name>
</gene>
<comment type="caution">
    <text evidence="1">The sequence shown here is derived from an EMBL/GenBank/DDBJ whole genome shotgun (WGS) entry which is preliminary data.</text>
</comment>
<accession>A0A2U1JEA5</accession>